<proteinExistence type="predicted"/>
<keyword evidence="2" id="KW-0732">Signal</keyword>
<evidence type="ECO:0000256" key="1">
    <source>
        <dbReference type="SAM" id="MobiDB-lite"/>
    </source>
</evidence>
<accession>A0A6L2MND4</accession>
<evidence type="ECO:0000313" key="4">
    <source>
        <dbReference type="EMBL" id="GEU75463.1"/>
    </source>
</evidence>
<feature type="signal peptide" evidence="2">
    <location>
        <begin position="1"/>
        <end position="23"/>
    </location>
</feature>
<feature type="region of interest" description="Disordered" evidence="1">
    <location>
        <begin position="129"/>
        <end position="148"/>
    </location>
</feature>
<comment type="caution">
    <text evidence="4">The sequence shown here is derived from an EMBL/GenBank/DDBJ whole genome shotgun (WGS) entry which is preliminary data.</text>
</comment>
<evidence type="ECO:0000256" key="2">
    <source>
        <dbReference type="SAM" id="SignalP"/>
    </source>
</evidence>
<dbReference type="AlphaFoldDB" id="A0A6L2MND4"/>
<dbReference type="CDD" id="cd01647">
    <property type="entry name" value="RT_LTR"/>
    <property type="match status" value="1"/>
</dbReference>
<protein>
    <recommendedName>
        <fullName evidence="3">Retrotransposon gag domain-containing protein</fullName>
    </recommendedName>
</protein>
<name>A0A6L2MND4_TANCI</name>
<organism evidence="4">
    <name type="scientific">Tanacetum cinerariifolium</name>
    <name type="common">Dalmatian daisy</name>
    <name type="synonym">Chrysanthemum cinerariifolium</name>
    <dbReference type="NCBI Taxonomy" id="118510"/>
    <lineage>
        <taxon>Eukaryota</taxon>
        <taxon>Viridiplantae</taxon>
        <taxon>Streptophyta</taxon>
        <taxon>Embryophyta</taxon>
        <taxon>Tracheophyta</taxon>
        <taxon>Spermatophyta</taxon>
        <taxon>Magnoliopsida</taxon>
        <taxon>eudicotyledons</taxon>
        <taxon>Gunneridae</taxon>
        <taxon>Pentapetalae</taxon>
        <taxon>asterids</taxon>
        <taxon>campanulids</taxon>
        <taxon>Asterales</taxon>
        <taxon>Asteraceae</taxon>
        <taxon>Asteroideae</taxon>
        <taxon>Anthemideae</taxon>
        <taxon>Anthemidinae</taxon>
        <taxon>Tanacetum</taxon>
    </lineage>
</organism>
<feature type="domain" description="Retrotransposon gag" evidence="3">
    <location>
        <begin position="220"/>
        <end position="318"/>
    </location>
</feature>
<dbReference type="InterPro" id="IPR043502">
    <property type="entry name" value="DNA/RNA_pol_sf"/>
</dbReference>
<sequence length="736" mass="83060">MPPRKRACFTTLALGLEVGESSAAGAARQPGPTLEADLRRYRVEDMGYEITDTWDEIDIEEFQVRLEDVQDDRDFLRARVNTLCRDRPFHRHTVMLLDREATYARRVWVGSEDRSAAIEAHVRTLEAQKVTPRKRTTRTSPATTTTTTTPVTDAQLKALIARSVAAALAERYADRGRNVDDSHDSGSGGRRQASTVYECTYTDFLKCQPMNFKGTEGVVKFATYTLQGNALTWWNSHVRAVRHDIAYAMPWKTLKKMMTDKYCPKSEIKNLEIKMWNLKVKGTDVMSDNQRFQELALMYDRMFPEESDIVKKYVGGLPDMIHGSVKASKPKIMQDAIENNVARAYTVGSGEKKPYGGSKPLCPKCNYHHDGPCAPKCTNYKRIGHLARDCKSRHVATNNNQRVHGENQRVLTYFECGTQGHFRSDFPKLRNENQGNRDGNGNVVARAYDVGTARANPNSNAVTGAFLLNNRYASILFDTGADRSFVSTAFSSLIDIIPTTLDHGYDVELADGRIILVNTLIRGCTLNFLNHPVNMDLMPVEMGSFDVIIGMDWLSKYHAVIICDDKLIRVPFGNEILTFHGDGSNNGHESRLNIISCTKTQKYLLKGCPIFLAHATTKRFEDKSKEKRLEDVPIVQDFPEVFLEDLPALSEMKQLSDQLKELSGKGFIRPSSSPWGAPVLFVKKKDGSFWMCINYQELNKLTVKNRYPLSRIDDLFDQLQGLSVYSKIDLRSGIIN</sequence>
<dbReference type="InterPro" id="IPR005162">
    <property type="entry name" value="Retrotrans_gag_dom"/>
</dbReference>
<feature type="chain" id="PRO_5026765549" description="Retrotransposon gag domain-containing protein" evidence="2">
    <location>
        <begin position="24"/>
        <end position="736"/>
    </location>
</feature>
<dbReference type="InterPro" id="IPR043128">
    <property type="entry name" value="Rev_trsase/Diguanyl_cyclase"/>
</dbReference>
<dbReference type="Pfam" id="PF03732">
    <property type="entry name" value="Retrotrans_gag"/>
    <property type="match status" value="1"/>
</dbReference>
<dbReference type="SUPFAM" id="SSF56672">
    <property type="entry name" value="DNA/RNA polymerases"/>
    <property type="match status" value="1"/>
</dbReference>
<dbReference type="PANTHER" id="PTHR15503:SF45">
    <property type="entry name" value="RNA-DIRECTED DNA POLYMERASE HOMOLOG"/>
    <property type="match status" value="1"/>
</dbReference>
<dbReference type="Pfam" id="PF08284">
    <property type="entry name" value="RVP_2"/>
    <property type="match status" value="1"/>
</dbReference>
<dbReference type="Gene3D" id="4.10.60.10">
    <property type="entry name" value="Zinc finger, CCHC-type"/>
    <property type="match status" value="1"/>
</dbReference>
<dbReference type="InterPro" id="IPR032567">
    <property type="entry name" value="RTL1-rel"/>
</dbReference>
<dbReference type="Gene3D" id="3.30.70.270">
    <property type="match status" value="1"/>
</dbReference>
<feature type="compositionally biased region" description="Low complexity" evidence="1">
    <location>
        <begin position="138"/>
        <end position="148"/>
    </location>
</feature>
<dbReference type="Gene3D" id="3.10.10.10">
    <property type="entry name" value="HIV Type 1 Reverse Transcriptase, subunit A, domain 1"/>
    <property type="match status" value="1"/>
</dbReference>
<dbReference type="CDD" id="cd00303">
    <property type="entry name" value="retropepsin_like"/>
    <property type="match status" value="1"/>
</dbReference>
<dbReference type="SUPFAM" id="SSF50630">
    <property type="entry name" value="Acid proteases"/>
    <property type="match status" value="1"/>
</dbReference>
<evidence type="ECO:0000259" key="3">
    <source>
        <dbReference type="Pfam" id="PF03732"/>
    </source>
</evidence>
<dbReference type="Gene3D" id="2.40.70.10">
    <property type="entry name" value="Acid Proteases"/>
    <property type="match status" value="1"/>
</dbReference>
<gene>
    <name evidence="4" type="ORF">Tci_047441</name>
</gene>
<dbReference type="EMBL" id="BKCJ010007086">
    <property type="protein sequence ID" value="GEU75463.1"/>
    <property type="molecule type" value="Genomic_DNA"/>
</dbReference>
<reference evidence="4" key="1">
    <citation type="journal article" date="2019" name="Sci. Rep.">
        <title>Draft genome of Tanacetum cinerariifolium, the natural source of mosquito coil.</title>
        <authorList>
            <person name="Yamashiro T."/>
            <person name="Shiraishi A."/>
            <person name="Satake H."/>
            <person name="Nakayama K."/>
        </authorList>
    </citation>
    <scope>NUCLEOTIDE SEQUENCE</scope>
</reference>
<dbReference type="PANTHER" id="PTHR15503">
    <property type="entry name" value="LDOC1 RELATED"/>
    <property type="match status" value="1"/>
</dbReference>
<dbReference type="InterPro" id="IPR021109">
    <property type="entry name" value="Peptidase_aspartic_dom_sf"/>
</dbReference>